<name>A0A6A6WY19_9PLEO</name>
<dbReference type="Proteomes" id="UP000799757">
    <property type="component" value="Unassembled WGS sequence"/>
</dbReference>
<protein>
    <recommendedName>
        <fullName evidence="2">DUF7924 domain-containing protein</fullName>
    </recommendedName>
</protein>
<evidence type="ECO:0000313" key="3">
    <source>
        <dbReference type="EMBL" id="KAF2789130.1"/>
    </source>
</evidence>
<dbReference type="Pfam" id="PF25545">
    <property type="entry name" value="DUF7924"/>
    <property type="match status" value="1"/>
</dbReference>
<feature type="region of interest" description="Disordered" evidence="1">
    <location>
        <begin position="1"/>
        <end position="34"/>
    </location>
</feature>
<proteinExistence type="predicted"/>
<keyword evidence="4" id="KW-1185">Reference proteome</keyword>
<organism evidence="3 4">
    <name type="scientific">Melanomma pulvis-pyrius CBS 109.77</name>
    <dbReference type="NCBI Taxonomy" id="1314802"/>
    <lineage>
        <taxon>Eukaryota</taxon>
        <taxon>Fungi</taxon>
        <taxon>Dikarya</taxon>
        <taxon>Ascomycota</taxon>
        <taxon>Pezizomycotina</taxon>
        <taxon>Dothideomycetes</taxon>
        <taxon>Pleosporomycetidae</taxon>
        <taxon>Pleosporales</taxon>
        <taxon>Melanommataceae</taxon>
        <taxon>Melanomma</taxon>
    </lineage>
</organism>
<dbReference type="InterPro" id="IPR057684">
    <property type="entry name" value="DUF7924"/>
</dbReference>
<gene>
    <name evidence="3" type="ORF">K505DRAFT_341527</name>
</gene>
<evidence type="ECO:0000259" key="2">
    <source>
        <dbReference type="Pfam" id="PF25545"/>
    </source>
</evidence>
<sequence length="444" mass="49999">MPLPMKKQLLASRDLTREVPLQPTKKHRDVTSEINPLPVKRVKADAQSGAEDEKLEQVEEIVQTTLQQPKPKPPKHPYASFLKDFVDPVDSVDLDPRPDPRANTLYNFVSEWLDSVESDCGNPYSEPISRDLTRSAPEMGRTRDADGFLIPSMPASTGSVYQVGTKSNSGRKSPVETPLYRTKNLAENGIHMRSSREQLPSDIADLVNHIRNDRDSPRPSVKFADLEALSMGVGEPEVERYFLENMVPHCEPGGVLKSSIRQPMFKHTVPTTGFDARVSTPIPDMLYGYDNRAFGQQQAQLNSMGEDMLANNQGLVYPFFAIEFKGDGPGGTGSMWVATNQCLGASTSCVNIAETLNHHLMHCRNDKVRLMKSAVFSIAMNGTEARLYISWKHDEGQYYMQQINGFFLQEDEQYLKFRKCVRNILDWGKGTRLKEIRDSLDMLQ</sequence>
<feature type="domain" description="DUF7924" evidence="2">
    <location>
        <begin position="270"/>
        <end position="439"/>
    </location>
</feature>
<evidence type="ECO:0000313" key="4">
    <source>
        <dbReference type="Proteomes" id="UP000799757"/>
    </source>
</evidence>
<dbReference type="OrthoDB" id="3792540at2759"/>
<evidence type="ECO:0000256" key="1">
    <source>
        <dbReference type="SAM" id="MobiDB-lite"/>
    </source>
</evidence>
<dbReference type="EMBL" id="MU002160">
    <property type="protein sequence ID" value="KAF2789130.1"/>
    <property type="molecule type" value="Genomic_DNA"/>
</dbReference>
<accession>A0A6A6WY19</accession>
<reference evidence="3" key="1">
    <citation type="journal article" date="2020" name="Stud. Mycol.">
        <title>101 Dothideomycetes genomes: a test case for predicting lifestyles and emergence of pathogens.</title>
        <authorList>
            <person name="Haridas S."/>
            <person name="Albert R."/>
            <person name="Binder M."/>
            <person name="Bloem J."/>
            <person name="Labutti K."/>
            <person name="Salamov A."/>
            <person name="Andreopoulos B."/>
            <person name="Baker S."/>
            <person name="Barry K."/>
            <person name="Bills G."/>
            <person name="Bluhm B."/>
            <person name="Cannon C."/>
            <person name="Castanera R."/>
            <person name="Culley D."/>
            <person name="Daum C."/>
            <person name="Ezra D."/>
            <person name="Gonzalez J."/>
            <person name="Henrissat B."/>
            <person name="Kuo A."/>
            <person name="Liang C."/>
            <person name="Lipzen A."/>
            <person name="Lutzoni F."/>
            <person name="Magnuson J."/>
            <person name="Mondo S."/>
            <person name="Nolan M."/>
            <person name="Ohm R."/>
            <person name="Pangilinan J."/>
            <person name="Park H.-J."/>
            <person name="Ramirez L."/>
            <person name="Alfaro M."/>
            <person name="Sun H."/>
            <person name="Tritt A."/>
            <person name="Yoshinaga Y."/>
            <person name="Zwiers L.-H."/>
            <person name="Turgeon B."/>
            <person name="Goodwin S."/>
            <person name="Spatafora J."/>
            <person name="Crous P."/>
            <person name="Grigoriev I."/>
        </authorList>
    </citation>
    <scope>NUCLEOTIDE SEQUENCE</scope>
    <source>
        <strain evidence="3">CBS 109.77</strain>
    </source>
</reference>
<dbReference type="AlphaFoldDB" id="A0A6A6WY19"/>
<dbReference type="PANTHER" id="PTHR42470">
    <property type="entry name" value="VAST DOMAIN-CONTAINING PROTEIN"/>
    <property type="match status" value="1"/>
</dbReference>
<dbReference type="PANTHER" id="PTHR42470:SF1">
    <property type="entry name" value="VAST DOMAIN-CONTAINING PROTEIN"/>
    <property type="match status" value="1"/>
</dbReference>